<protein>
    <submittedName>
        <fullName evidence="2">Uncharacterized protein</fullName>
    </submittedName>
</protein>
<dbReference type="AlphaFoldDB" id="A0A371CJ89"/>
<keyword evidence="3" id="KW-1185">Reference proteome</keyword>
<gene>
    <name evidence="2" type="ORF">OH76DRAFT_1490344</name>
</gene>
<accession>A0A371CJ89</accession>
<evidence type="ECO:0000313" key="3">
    <source>
        <dbReference type="Proteomes" id="UP000256964"/>
    </source>
</evidence>
<dbReference type="EMBL" id="KZ857561">
    <property type="protein sequence ID" value="RDX40362.1"/>
    <property type="molecule type" value="Genomic_DNA"/>
</dbReference>
<dbReference type="STRING" id="139420.A0A371CJ89"/>
<evidence type="ECO:0000313" key="2">
    <source>
        <dbReference type="EMBL" id="RDX40362.1"/>
    </source>
</evidence>
<name>A0A371CJ89_9APHY</name>
<dbReference type="Proteomes" id="UP000256964">
    <property type="component" value="Unassembled WGS sequence"/>
</dbReference>
<feature type="compositionally biased region" description="Low complexity" evidence="1">
    <location>
        <begin position="180"/>
        <end position="189"/>
    </location>
</feature>
<feature type="region of interest" description="Disordered" evidence="1">
    <location>
        <begin position="166"/>
        <end position="211"/>
    </location>
</feature>
<sequence length="260" mass="29242">MFVPSAQVARLFPLPLLSECTALLLKPHLTFGYEVVLDVQESALEPLGRTEIVYLRRALSLGPQCQIAPLYIDTGLWSLRYRRLSLALRYIVYTLTDGPELLRALAALPVPVHALALDEFPMVPAVRRCLVRLKQFLHDTLTYAVLDCGRRSSFSFAPRIRSQLKCSGGSPKTRRSLGSDDNNINNTDDSAGTQPNEDAHSESSGKHILDGGYRTHSRSTLTSCGDDRIQLFINVLDVLMVGRRYREVDFDWDMEDRIAY</sequence>
<evidence type="ECO:0000256" key="1">
    <source>
        <dbReference type="SAM" id="MobiDB-lite"/>
    </source>
</evidence>
<feature type="compositionally biased region" description="Basic and acidic residues" evidence="1">
    <location>
        <begin position="197"/>
        <end position="209"/>
    </location>
</feature>
<reference evidence="2 3" key="1">
    <citation type="journal article" date="2018" name="Biotechnol. Biofuels">
        <title>Integrative visual omics of the white-rot fungus Polyporus brumalis exposes the biotechnological potential of its oxidative enzymes for delignifying raw plant biomass.</title>
        <authorList>
            <person name="Miyauchi S."/>
            <person name="Rancon A."/>
            <person name="Drula E."/>
            <person name="Hage H."/>
            <person name="Chaduli D."/>
            <person name="Favel A."/>
            <person name="Grisel S."/>
            <person name="Henrissat B."/>
            <person name="Herpoel-Gimbert I."/>
            <person name="Ruiz-Duenas F.J."/>
            <person name="Chevret D."/>
            <person name="Hainaut M."/>
            <person name="Lin J."/>
            <person name="Wang M."/>
            <person name="Pangilinan J."/>
            <person name="Lipzen A."/>
            <person name="Lesage-Meessen L."/>
            <person name="Navarro D."/>
            <person name="Riley R."/>
            <person name="Grigoriev I.V."/>
            <person name="Zhou S."/>
            <person name="Raouche S."/>
            <person name="Rosso M.N."/>
        </authorList>
    </citation>
    <scope>NUCLEOTIDE SEQUENCE [LARGE SCALE GENOMIC DNA]</scope>
    <source>
        <strain evidence="2 3">BRFM 1820</strain>
    </source>
</reference>
<organism evidence="2 3">
    <name type="scientific">Lentinus brumalis</name>
    <dbReference type="NCBI Taxonomy" id="2498619"/>
    <lineage>
        <taxon>Eukaryota</taxon>
        <taxon>Fungi</taxon>
        <taxon>Dikarya</taxon>
        <taxon>Basidiomycota</taxon>
        <taxon>Agaricomycotina</taxon>
        <taxon>Agaricomycetes</taxon>
        <taxon>Polyporales</taxon>
        <taxon>Polyporaceae</taxon>
        <taxon>Lentinus</taxon>
    </lineage>
</organism>
<proteinExistence type="predicted"/>